<dbReference type="AlphaFoldDB" id="N6ZTT9"/>
<dbReference type="OrthoDB" id="8526268at2"/>
<evidence type="ECO:0000256" key="1">
    <source>
        <dbReference type="SAM" id="MobiDB-lite"/>
    </source>
</evidence>
<protein>
    <submittedName>
        <fullName evidence="2">Uncharacterized protein</fullName>
    </submittedName>
</protein>
<gene>
    <name evidence="2" type="ORF">C667_18422</name>
</gene>
<feature type="region of interest" description="Disordered" evidence="1">
    <location>
        <begin position="213"/>
        <end position="235"/>
    </location>
</feature>
<accession>N6ZTT9</accession>
<dbReference type="EMBL" id="AMXF01000202">
    <property type="protein sequence ID" value="ENO95559.1"/>
    <property type="molecule type" value="Genomic_DNA"/>
</dbReference>
<sequence length="235" mass="24548">MNTDALRELERVEWRVLAALRPIDAITAATVVAPLRVTAEGARIARNRSGLYVIHEWAALAPHAAAFDAPPALPAPGSLALTVSIVDPAGQYLPRLARIALPRDPAAAGEDSLFAARPIALHPAPGARLGINWCALRVSLAHPASGDALGGALLRVVAGDTVLARGLSDWRGEALVPVAGIPVTTWSEDEEAVVVSHVAATLEAIFDPEAGTRTPITHVRAGRPPPRLPQVDPDA</sequence>
<proteinExistence type="predicted"/>
<reference evidence="2 3" key="1">
    <citation type="submission" date="2012-09" db="EMBL/GenBank/DDBJ databases">
        <title>Draft Genome Sequences of 6 Strains from Genus Thauera.</title>
        <authorList>
            <person name="Liu B."/>
            <person name="Shapleigh J.P."/>
            <person name="Frostegard A.H."/>
        </authorList>
    </citation>
    <scope>NUCLEOTIDE SEQUENCE [LARGE SCALE GENOMIC DNA]</scope>
    <source>
        <strain evidence="2 3">B4P</strain>
    </source>
</reference>
<feature type="non-terminal residue" evidence="2">
    <location>
        <position position="235"/>
    </location>
</feature>
<evidence type="ECO:0000313" key="3">
    <source>
        <dbReference type="Proteomes" id="UP000013047"/>
    </source>
</evidence>
<dbReference type="Proteomes" id="UP000013047">
    <property type="component" value="Unassembled WGS sequence"/>
</dbReference>
<evidence type="ECO:0000313" key="2">
    <source>
        <dbReference type="EMBL" id="ENO95559.1"/>
    </source>
</evidence>
<keyword evidence="3" id="KW-1185">Reference proteome</keyword>
<organism evidence="2 3">
    <name type="scientific">Thauera phenylacetica B4P</name>
    <dbReference type="NCBI Taxonomy" id="1234382"/>
    <lineage>
        <taxon>Bacteria</taxon>
        <taxon>Pseudomonadati</taxon>
        <taxon>Pseudomonadota</taxon>
        <taxon>Betaproteobacteria</taxon>
        <taxon>Rhodocyclales</taxon>
        <taxon>Zoogloeaceae</taxon>
        <taxon>Thauera</taxon>
    </lineage>
</organism>
<name>N6ZTT9_9RHOO</name>
<comment type="caution">
    <text evidence="2">The sequence shown here is derived from an EMBL/GenBank/DDBJ whole genome shotgun (WGS) entry which is preliminary data.</text>
</comment>
<dbReference type="RefSeq" id="WP_004373906.1">
    <property type="nucleotide sequence ID" value="NZ_AMXF01000202.1"/>
</dbReference>